<sequence>MDSTPFLYALLALPPCPPCYVVPTGQHTCHVTDQPAARRPPGVYHQHARPASSCYTAPTPVRRPTASTQCQAPTPILCLGRTAPHCPLHAPTLRPWKPGGQEHIAGSCSGPAAYGGGLHFACLLPASRNAATSPCESTTIPAISPTFAHAPSSSTSMSISSLPANSSSSSSSTPDSPSVTTTVTTAGITTSAAVNDKASPRTRNMSIKRCCISMRAARAFPHSIARWGQCATCSIPGGDVARRFSDAHNMETVDPAANLDEDAAGGAAECRRWATGLFEHILWMRRQCWQVLPTILEHSRSGRLAQ</sequence>
<reference evidence="2" key="1">
    <citation type="submission" date="2018-04" db="EMBL/GenBank/DDBJ databases">
        <title>Whole genome sequencing of Hypsizygus marmoreus.</title>
        <authorList>
            <person name="Choi I.-G."/>
            <person name="Min B."/>
            <person name="Kim J.-G."/>
            <person name="Kim S."/>
            <person name="Oh Y.-L."/>
            <person name="Kong W.-S."/>
            <person name="Park H."/>
            <person name="Jeong J."/>
            <person name="Song E.-S."/>
        </authorList>
    </citation>
    <scope>NUCLEOTIDE SEQUENCE [LARGE SCALE GENOMIC DNA]</scope>
    <source>
        <strain evidence="2">51987-8</strain>
    </source>
</reference>
<name>A0A369JVY1_HYPMA</name>
<evidence type="ECO:0000313" key="3">
    <source>
        <dbReference type="Proteomes" id="UP000076154"/>
    </source>
</evidence>
<proteinExistence type="predicted"/>
<dbReference type="Proteomes" id="UP000076154">
    <property type="component" value="Unassembled WGS sequence"/>
</dbReference>
<evidence type="ECO:0000256" key="1">
    <source>
        <dbReference type="SAM" id="MobiDB-lite"/>
    </source>
</evidence>
<dbReference type="AlphaFoldDB" id="A0A369JVY1"/>
<gene>
    <name evidence="2" type="ORF">Hypma_008156</name>
</gene>
<feature type="region of interest" description="Disordered" evidence="1">
    <location>
        <begin position="154"/>
        <end position="184"/>
    </location>
</feature>
<comment type="caution">
    <text evidence="2">The sequence shown here is derived from an EMBL/GenBank/DDBJ whole genome shotgun (WGS) entry which is preliminary data.</text>
</comment>
<dbReference type="EMBL" id="LUEZ02000041">
    <property type="protein sequence ID" value="RDB24697.1"/>
    <property type="molecule type" value="Genomic_DNA"/>
</dbReference>
<organism evidence="2 3">
    <name type="scientific">Hypsizygus marmoreus</name>
    <name type="common">White beech mushroom</name>
    <name type="synonym">Agaricus marmoreus</name>
    <dbReference type="NCBI Taxonomy" id="39966"/>
    <lineage>
        <taxon>Eukaryota</taxon>
        <taxon>Fungi</taxon>
        <taxon>Dikarya</taxon>
        <taxon>Basidiomycota</taxon>
        <taxon>Agaricomycotina</taxon>
        <taxon>Agaricomycetes</taxon>
        <taxon>Agaricomycetidae</taxon>
        <taxon>Agaricales</taxon>
        <taxon>Tricholomatineae</taxon>
        <taxon>Lyophyllaceae</taxon>
        <taxon>Hypsizygus</taxon>
    </lineage>
</organism>
<accession>A0A369JVY1</accession>
<protein>
    <submittedName>
        <fullName evidence="2">Uncharacterized protein</fullName>
    </submittedName>
</protein>
<keyword evidence="3" id="KW-1185">Reference proteome</keyword>
<dbReference type="InParanoid" id="A0A369JVY1"/>
<evidence type="ECO:0000313" key="2">
    <source>
        <dbReference type="EMBL" id="RDB24697.1"/>
    </source>
</evidence>